<sequence>CLRGTRETVLGKIESWVRDFEKPPVFWLNGFAGTGKSTIAKTVSEQVFADGKLGASFFCSRDFEDRSNLHLIFPTLAFQLA</sequence>
<name>A0ACB6Z606_THEGA</name>
<feature type="non-terminal residue" evidence="1">
    <location>
        <position position="1"/>
    </location>
</feature>
<reference evidence="1" key="2">
    <citation type="journal article" date="2020" name="Nat. Commun.">
        <title>Large-scale genome sequencing of mycorrhizal fungi provides insights into the early evolution of symbiotic traits.</title>
        <authorList>
            <person name="Miyauchi S."/>
            <person name="Kiss E."/>
            <person name="Kuo A."/>
            <person name="Drula E."/>
            <person name="Kohler A."/>
            <person name="Sanchez-Garcia M."/>
            <person name="Morin E."/>
            <person name="Andreopoulos B."/>
            <person name="Barry K.W."/>
            <person name="Bonito G."/>
            <person name="Buee M."/>
            <person name="Carver A."/>
            <person name="Chen C."/>
            <person name="Cichocki N."/>
            <person name="Clum A."/>
            <person name="Culley D."/>
            <person name="Crous P.W."/>
            <person name="Fauchery L."/>
            <person name="Girlanda M."/>
            <person name="Hayes R.D."/>
            <person name="Keri Z."/>
            <person name="LaButti K."/>
            <person name="Lipzen A."/>
            <person name="Lombard V."/>
            <person name="Magnuson J."/>
            <person name="Maillard F."/>
            <person name="Murat C."/>
            <person name="Nolan M."/>
            <person name="Ohm R.A."/>
            <person name="Pangilinan J."/>
            <person name="Pereira M.F."/>
            <person name="Perotto S."/>
            <person name="Peter M."/>
            <person name="Pfister S."/>
            <person name="Riley R."/>
            <person name="Sitrit Y."/>
            <person name="Stielow J.B."/>
            <person name="Szollosi G."/>
            <person name="Zifcakova L."/>
            <person name="Stursova M."/>
            <person name="Spatafora J.W."/>
            <person name="Tedersoo L."/>
            <person name="Vaario L.M."/>
            <person name="Yamada A."/>
            <person name="Yan M."/>
            <person name="Wang P."/>
            <person name="Xu J."/>
            <person name="Bruns T."/>
            <person name="Baldrian P."/>
            <person name="Vilgalys R."/>
            <person name="Dunand C."/>
            <person name="Henrissat B."/>
            <person name="Grigoriev I.V."/>
            <person name="Hibbett D."/>
            <person name="Nagy L.G."/>
            <person name="Martin F.M."/>
        </authorList>
    </citation>
    <scope>NUCLEOTIDE SEQUENCE</scope>
    <source>
        <strain evidence="1">P2</strain>
    </source>
</reference>
<evidence type="ECO:0000313" key="1">
    <source>
        <dbReference type="EMBL" id="KAF9645043.1"/>
    </source>
</evidence>
<dbReference type="Proteomes" id="UP000886501">
    <property type="component" value="Unassembled WGS sequence"/>
</dbReference>
<feature type="non-terminal residue" evidence="1">
    <location>
        <position position="81"/>
    </location>
</feature>
<gene>
    <name evidence="1" type="ORF">BDM02DRAFT_3078734</name>
</gene>
<evidence type="ECO:0000313" key="2">
    <source>
        <dbReference type="Proteomes" id="UP000886501"/>
    </source>
</evidence>
<protein>
    <submittedName>
        <fullName evidence="1">Uncharacterized protein</fullName>
    </submittedName>
</protein>
<proteinExistence type="predicted"/>
<keyword evidence="2" id="KW-1185">Reference proteome</keyword>
<dbReference type="EMBL" id="MU118106">
    <property type="protein sequence ID" value="KAF9645043.1"/>
    <property type="molecule type" value="Genomic_DNA"/>
</dbReference>
<accession>A0ACB6Z606</accession>
<organism evidence="1 2">
    <name type="scientific">Thelephora ganbajun</name>
    <name type="common">Ganba fungus</name>
    <dbReference type="NCBI Taxonomy" id="370292"/>
    <lineage>
        <taxon>Eukaryota</taxon>
        <taxon>Fungi</taxon>
        <taxon>Dikarya</taxon>
        <taxon>Basidiomycota</taxon>
        <taxon>Agaricomycotina</taxon>
        <taxon>Agaricomycetes</taxon>
        <taxon>Thelephorales</taxon>
        <taxon>Thelephoraceae</taxon>
        <taxon>Thelephora</taxon>
    </lineage>
</organism>
<comment type="caution">
    <text evidence="1">The sequence shown here is derived from an EMBL/GenBank/DDBJ whole genome shotgun (WGS) entry which is preliminary data.</text>
</comment>
<reference evidence="1" key="1">
    <citation type="submission" date="2019-10" db="EMBL/GenBank/DDBJ databases">
        <authorList>
            <consortium name="DOE Joint Genome Institute"/>
            <person name="Kuo A."/>
            <person name="Miyauchi S."/>
            <person name="Kiss E."/>
            <person name="Drula E."/>
            <person name="Kohler A."/>
            <person name="Sanchez-Garcia M."/>
            <person name="Andreopoulos B."/>
            <person name="Barry K.W."/>
            <person name="Bonito G."/>
            <person name="Buee M."/>
            <person name="Carver A."/>
            <person name="Chen C."/>
            <person name="Cichocki N."/>
            <person name="Clum A."/>
            <person name="Culley D."/>
            <person name="Crous P.W."/>
            <person name="Fauchery L."/>
            <person name="Girlanda M."/>
            <person name="Hayes R."/>
            <person name="Keri Z."/>
            <person name="Labutti K."/>
            <person name="Lipzen A."/>
            <person name="Lombard V."/>
            <person name="Magnuson J."/>
            <person name="Maillard F."/>
            <person name="Morin E."/>
            <person name="Murat C."/>
            <person name="Nolan M."/>
            <person name="Ohm R."/>
            <person name="Pangilinan J."/>
            <person name="Pereira M."/>
            <person name="Perotto S."/>
            <person name="Peter M."/>
            <person name="Riley R."/>
            <person name="Sitrit Y."/>
            <person name="Stielow B."/>
            <person name="Szollosi G."/>
            <person name="Zifcakova L."/>
            <person name="Stursova M."/>
            <person name="Spatafora J.W."/>
            <person name="Tedersoo L."/>
            <person name="Vaario L.-M."/>
            <person name="Yamada A."/>
            <person name="Yan M."/>
            <person name="Wang P."/>
            <person name="Xu J."/>
            <person name="Bruns T."/>
            <person name="Baldrian P."/>
            <person name="Vilgalys R."/>
            <person name="Henrissat B."/>
            <person name="Grigoriev I.V."/>
            <person name="Hibbett D."/>
            <person name="Nagy L.G."/>
            <person name="Martin F.M."/>
        </authorList>
    </citation>
    <scope>NUCLEOTIDE SEQUENCE</scope>
    <source>
        <strain evidence="1">P2</strain>
    </source>
</reference>